<sequence>MSDRAQRVESPDGASLRPYIRPNKPHFKKPTKAEITARQFSPLEPPLLSPDTQWRQWDADQTERERRHNARMRVLLAEREERARREEEEDEDDEDEDDGFEKDPQQWRTPPRVQRRRDENEEREESVGDLYGASPLRRPNSPRPGPPKRHLADEQAEEDLLDRQNPRPPKRPKNSQAPIAASYAPPLSGPRHPSGQDPWAMPALKGAYSHSDQMVSGPPKSGPRPPTSFSSPAPLLPSPFLPSSPSVEKLPQRQQPHPGDKDDANANAVDLRDLASCDFKGVAISRIEEGMDAPIGDIRVVYEKCNPRRRMGMGSVLDEIETAAKKVLDVAAGEEESLVLVRKQGFLDLKEQYGRLVDEVETQKKESAEKDREIERLKELLRRKSRGSR</sequence>
<comment type="caution">
    <text evidence="2">The sequence shown here is derived from an EMBL/GenBank/DDBJ whole genome shotgun (WGS) entry which is preliminary data.</text>
</comment>
<gene>
    <name evidence="2" type="ORF">VTL71DRAFT_2239</name>
</gene>
<dbReference type="EMBL" id="JAZHXI010000011">
    <property type="protein sequence ID" value="KAL2066168.1"/>
    <property type="molecule type" value="Genomic_DNA"/>
</dbReference>
<feature type="compositionally biased region" description="Acidic residues" evidence="1">
    <location>
        <begin position="87"/>
        <end position="100"/>
    </location>
</feature>
<keyword evidence="3" id="KW-1185">Reference proteome</keyword>
<evidence type="ECO:0000313" key="2">
    <source>
        <dbReference type="EMBL" id="KAL2066168.1"/>
    </source>
</evidence>
<dbReference type="Proteomes" id="UP001595075">
    <property type="component" value="Unassembled WGS sequence"/>
</dbReference>
<reference evidence="2 3" key="1">
    <citation type="journal article" date="2024" name="Commun. Biol.">
        <title>Comparative genomic analysis of thermophilic fungi reveals convergent evolutionary adaptations and gene losses.</title>
        <authorList>
            <person name="Steindorff A.S."/>
            <person name="Aguilar-Pontes M.V."/>
            <person name="Robinson A.J."/>
            <person name="Andreopoulos B."/>
            <person name="LaButti K."/>
            <person name="Kuo A."/>
            <person name="Mondo S."/>
            <person name="Riley R."/>
            <person name="Otillar R."/>
            <person name="Haridas S."/>
            <person name="Lipzen A."/>
            <person name="Grimwood J."/>
            <person name="Schmutz J."/>
            <person name="Clum A."/>
            <person name="Reid I.D."/>
            <person name="Moisan M.C."/>
            <person name="Butler G."/>
            <person name="Nguyen T.T.M."/>
            <person name="Dewar K."/>
            <person name="Conant G."/>
            <person name="Drula E."/>
            <person name="Henrissat B."/>
            <person name="Hansel C."/>
            <person name="Singer S."/>
            <person name="Hutchinson M.I."/>
            <person name="de Vries R.P."/>
            <person name="Natvig D.O."/>
            <person name="Powell A.J."/>
            <person name="Tsang A."/>
            <person name="Grigoriev I.V."/>
        </authorList>
    </citation>
    <scope>NUCLEOTIDE SEQUENCE [LARGE SCALE GENOMIC DNA]</scope>
    <source>
        <strain evidence="2 3">CBS 494.80</strain>
    </source>
</reference>
<organism evidence="2 3">
    <name type="scientific">Oculimacula yallundae</name>
    <dbReference type="NCBI Taxonomy" id="86028"/>
    <lineage>
        <taxon>Eukaryota</taxon>
        <taxon>Fungi</taxon>
        <taxon>Dikarya</taxon>
        <taxon>Ascomycota</taxon>
        <taxon>Pezizomycotina</taxon>
        <taxon>Leotiomycetes</taxon>
        <taxon>Helotiales</taxon>
        <taxon>Ploettnerulaceae</taxon>
        <taxon>Oculimacula</taxon>
    </lineage>
</organism>
<feature type="compositionally biased region" description="Basic and acidic residues" evidence="1">
    <location>
        <begin position="76"/>
        <end position="86"/>
    </location>
</feature>
<protein>
    <submittedName>
        <fullName evidence="2">Uncharacterized protein</fullName>
    </submittedName>
</protein>
<name>A0ABR4C8C3_9HELO</name>
<evidence type="ECO:0000256" key="1">
    <source>
        <dbReference type="SAM" id="MobiDB-lite"/>
    </source>
</evidence>
<feature type="region of interest" description="Disordered" evidence="1">
    <location>
        <begin position="1"/>
        <end position="269"/>
    </location>
</feature>
<accession>A0ABR4C8C3</accession>
<feature type="compositionally biased region" description="Basic and acidic residues" evidence="1">
    <location>
        <begin position="57"/>
        <end position="66"/>
    </location>
</feature>
<evidence type="ECO:0000313" key="3">
    <source>
        <dbReference type="Proteomes" id="UP001595075"/>
    </source>
</evidence>
<feature type="compositionally biased region" description="Basic and acidic residues" evidence="1">
    <location>
        <begin position="258"/>
        <end position="269"/>
    </location>
</feature>
<feature type="compositionally biased region" description="Basic and acidic residues" evidence="1">
    <location>
        <begin position="1"/>
        <end position="10"/>
    </location>
</feature>
<proteinExistence type="predicted"/>